<evidence type="ECO:0000313" key="3">
    <source>
        <dbReference type="Proteomes" id="UP001304298"/>
    </source>
</evidence>
<evidence type="ECO:0000313" key="2">
    <source>
        <dbReference type="EMBL" id="MEA5360217.1"/>
    </source>
</evidence>
<sequence length="67" mass="7636">MDRAGDEVDTGALGHPGSRRDLTELSEAARDLDRRIEQHLARLRRSRAERQDGSWDDIPDQRLRPSG</sequence>
<dbReference type="EMBL" id="JAYFSI010000002">
    <property type="protein sequence ID" value="MEA5360217.1"/>
    <property type="molecule type" value="Genomic_DNA"/>
</dbReference>
<feature type="region of interest" description="Disordered" evidence="1">
    <location>
        <begin position="1"/>
        <end position="30"/>
    </location>
</feature>
<reference evidence="2 3" key="1">
    <citation type="submission" date="2023-12" db="EMBL/GenBank/DDBJ databases">
        <title>Amycolatopsis sp. V23-08.</title>
        <authorList>
            <person name="Somphong A."/>
        </authorList>
    </citation>
    <scope>NUCLEOTIDE SEQUENCE [LARGE SCALE GENOMIC DNA]</scope>
    <source>
        <strain evidence="2 3">V23-08</strain>
    </source>
</reference>
<dbReference type="Proteomes" id="UP001304298">
    <property type="component" value="Unassembled WGS sequence"/>
</dbReference>
<protein>
    <recommendedName>
        <fullName evidence="4">DUF2630 family protein</fullName>
    </recommendedName>
</protein>
<accession>A0ABU5R1Z8</accession>
<evidence type="ECO:0000256" key="1">
    <source>
        <dbReference type="SAM" id="MobiDB-lite"/>
    </source>
</evidence>
<feature type="region of interest" description="Disordered" evidence="1">
    <location>
        <begin position="45"/>
        <end position="67"/>
    </location>
</feature>
<evidence type="ECO:0008006" key="4">
    <source>
        <dbReference type="Google" id="ProtNLM"/>
    </source>
</evidence>
<keyword evidence="3" id="KW-1185">Reference proteome</keyword>
<dbReference type="RefSeq" id="WP_323326159.1">
    <property type="nucleotide sequence ID" value="NZ_JAYFSI010000002.1"/>
</dbReference>
<organism evidence="2 3">
    <name type="scientific">Amycolatopsis heterodermiae</name>
    <dbReference type="NCBI Taxonomy" id="3110235"/>
    <lineage>
        <taxon>Bacteria</taxon>
        <taxon>Bacillati</taxon>
        <taxon>Actinomycetota</taxon>
        <taxon>Actinomycetes</taxon>
        <taxon>Pseudonocardiales</taxon>
        <taxon>Pseudonocardiaceae</taxon>
        <taxon>Amycolatopsis</taxon>
    </lineage>
</organism>
<proteinExistence type="predicted"/>
<comment type="caution">
    <text evidence="2">The sequence shown here is derived from an EMBL/GenBank/DDBJ whole genome shotgun (WGS) entry which is preliminary data.</text>
</comment>
<feature type="compositionally biased region" description="Basic and acidic residues" evidence="1">
    <location>
        <begin position="18"/>
        <end position="30"/>
    </location>
</feature>
<gene>
    <name evidence="2" type="ORF">VA596_11780</name>
</gene>
<name>A0ABU5R1Z8_9PSEU</name>